<comment type="caution">
    <text evidence="3">The sequence shown here is derived from an EMBL/GenBank/DDBJ whole genome shotgun (WGS) entry which is preliminary data.</text>
</comment>
<feature type="region of interest" description="Disordered" evidence="1">
    <location>
        <begin position="1"/>
        <end position="42"/>
    </location>
</feature>
<evidence type="ECO:0000256" key="2">
    <source>
        <dbReference type="SAM" id="Phobius"/>
    </source>
</evidence>
<gene>
    <name evidence="3" type="ORF">GCM10011322_41830</name>
</gene>
<evidence type="ECO:0000313" key="4">
    <source>
        <dbReference type="Proteomes" id="UP000600449"/>
    </source>
</evidence>
<accession>A0A917V851</accession>
<dbReference type="Proteomes" id="UP000600449">
    <property type="component" value="Unassembled WGS sequence"/>
</dbReference>
<evidence type="ECO:0000256" key="1">
    <source>
        <dbReference type="SAM" id="MobiDB-lite"/>
    </source>
</evidence>
<feature type="transmembrane region" description="Helical" evidence="2">
    <location>
        <begin position="76"/>
        <end position="95"/>
    </location>
</feature>
<protein>
    <submittedName>
        <fullName evidence="3">Uncharacterized protein</fullName>
    </submittedName>
</protein>
<dbReference type="AlphaFoldDB" id="A0A917V851"/>
<evidence type="ECO:0000313" key="3">
    <source>
        <dbReference type="EMBL" id="GGK50422.1"/>
    </source>
</evidence>
<organism evidence="3 4">
    <name type="scientific">Salinarimonas ramus</name>
    <dbReference type="NCBI Taxonomy" id="690164"/>
    <lineage>
        <taxon>Bacteria</taxon>
        <taxon>Pseudomonadati</taxon>
        <taxon>Pseudomonadota</taxon>
        <taxon>Alphaproteobacteria</taxon>
        <taxon>Hyphomicrobiales</taxon>
        <taxon>Salinarimonadaceae</taxon>
        <taxon>Salinarimonas</taxon>
    </lineage>
</organism>
<dbReference type="EMBL" id="BMMF01000014">
    <property type="protein sequence ID" value="GGK50422.1"/>
    <property type="molecule type" value="Genomic_DNA"/>
</dbReference>
<keyword evidence="2" id="KW-0812">Transmembrane</keyword>
<proteinExistence type="predicted"/>
<keyword evidence="2" id="KW-0472">Membrane</keyword>
<keyword evidence="2" id="KW-1133">Transmembrane helix</keyword>
<reference evidence="3 4" key="1">
    <citation type="journal article" date="2014" name="Int. J. Syst. Evol. Microbiol.">
        <title>Complete genome sequence of Corynebacterium casei LMG S-19264T (=DSM 44701T), isolated from a smear-ripened cheese.</title>
        <authorList>
            <consortium name="US DOE Joint Genome Institute (JGI-PGF)"/>
            <person name="Walter F."/>
            <person name="Albersmeier A."/>
            <person name="Kalinowski J."/>
            <person name="Ruckert C."/>
        </authorList>
    </citation>
    <scope>NUCLEOTIDE SEQUENCE [LARGE SCALE GENOMIC DNA]</scope>
    <source>
        <strain evidence="3 4">CGMCC 1.9161</strain>
    </source>
</reference>
<dbReference type="RefSeq" id="WP_188915201.1">
    <property type="nucleotide sequence ID" value="NZ_BMMF01000014.1"/>
</dbReference>
<feature type="compositionally biased region" description="Basic and acidic residues" evidence="1">
    <location>
        <begin position="1"/>
        <end position="32"/>
    </location>
</feature>
<sequence length="96" mass="10933">MPTDPPRRENPDDARAREARRTLERVDRETETIGRSAGARMGQRMADHFAGRDAQGAGPHGETDPMEVWGKRIGRALAVPFFVFLLVWLGFTLNWW</sequence>
<name>A0A917V851_9HYPH</name>
<keyword evidence="4" id="KW-1185">Reference proteome</keyword>